<dbReference type="PANTHER" id="PTHR34406">
    <property type="entry name" value="PROTEIN YCEI"/>
    <property type="match status" value="1"/>
</dbReference>
<evidence type="ECO:0000313" key="3">
    <source>
        <dbReference type="EMBL" id="THD10893.1"/>
    </source>
</evidence>
<dbReference type="InterPro" id="IPR036761">
    <property type="entry name" value="TTHA0802/YceI-like_sf"/>
</dbReference>
<sequence length="203" mass="21714">MRFSHALLAAGLALVTLPALAAPVTYHFNLGHTQVRFCWDHFGFSMPCANMNTVKGTLVYDAQDPALSSVQATMPMSGLDTHVPALDAHLKEADFFDAAKYPDITYKSTKVIPGAKPGEFTIEGLLTAHGVTRPVTLHAHLNKIGENPMMQVPAIGFNATAEIQRSDFGVSAYVPMVSNAVQISITLEADAAKPAAKPAAKKR</sequence>
<dbReference type="Gene3D" id="2.40.128.110">
    <property type="entry name" value="Lipid/polyisoprenoid-binding, YceI-like"/>
    <property type="match status" value="1"/>
</dbReference>
<organism evidence="3 4">
    <name type="scientific">Metallibacterium scheffleri</name>
    <dbReference type="NCBI Taxonomy" id="993689"/>
    <lineage>
        <taxon>Bacteria</taxon>
        <taxon>Pseudomonadati</taxon>
        <taxon>Pseudomonadota</taxon>
        <taxon>Gammaproteobacteria</taxon>
        <taxon>Lysobacterales</taxon>
        <taxon>Rhodanobacteraceae</taxon>
        <taxon>Metallibacterium</taxon>
    </lineage>
</organism>
<dbReference type="SUPFAM" id="SSF101874">
    <property type="entry name" value="YceI-like"/>
    <property type="match status" value="1"/>
</dbReference>
<feature type="signal peptide" evidence="1">
    <location>
        <begin position="1"/>
        <end position="21"/>
    </location>
</feature>
<dbReference type="RefSeq" id="WP_081125890.1">
    <property type="nucleotide sequence ID" value="NZ_LDOS01000001.1"/>
</dbReference>
<dbReference type="AlphaFoldDB" id="A0A4S3KPI3"/>
<accession>A0A4S3KPI3</accession>
<evidence type="ECO:0000259" key="2">
    <source>
        <dbReference type="SMART" id="SM00867"/>
    </source>
</evidence>
<keyword evidence="1" id="KW-0732">Signal</keyword>
<proteinExistence type="predicted"/>
<gene>
    <name evidence="3" type="ORF">B1806_06605</name>
</gene>
<keyword evidence="4" id="KW-1185">Reference proteome</keyword>
<evidence type="ECO:0000256" key="1">
    <source>
        <dbReference type="SAM" id="SignalP"/>
    </source>
</evidence>
<dbReference type="OrthoDB" id="9811006at2"/>
<dbReference type="STRING" id="993689.GCA_002077135_00450"/>
<dbReference type="PANTHER" id="PTHR34406:SF1">
    <property type="entry name" value="PROTEIN YCEI"/>
    <property type="match status" value="1"/>
</dbReference>
<evidence type="ECO:0000313" key="4">
    <source>
        <dbReference type="Proteomes" id="UP000307749"/>
    </source>
</evidence>
<dbReference type="SMART" id="SM00867">
    <property type="entry name" value="YceI"/>
    <property type="match status" value="1"/>
</dbReference>
<dbReference type="Pfam" id="PF04264">
    <property type="entry name" value="YceI"/>
    <property type="match status" value="1"/>
</dbReference>
<comment type="caution">
    <text evidence="3">The sequence shown here is derived from an EMBL/GenBank/DDBJ whole genome shotgun (WGS) entry which is preliminary data.</text>
</comment>
<dbReference type="Proteomes" id="UP000307749">
    <property type="component" value="Unassembled WGS sequence"/>
</dbReference>
<dbReference type="EMBL" id="MWQO01000020">
    <property type="protein sequence ID" value="THD10893.1"/>
    <property type="molecule type" value="Genomic_DNA"/>
</dbReference>
<feature type="chain" id="PRO_5020186327" evidence="1">
    <location>
        <begin position="22"/>
        <end position="203"/>
    </location>
</feature>
<feature type="domain" description="Lipid/polyisoprenoid-binding YceI-like" evidence="2">
    <location>
        <begin position="25"/>
        <end position="190"/>
    </location>
</feature>
<protein>
    <submittedName>
        <fullName evidence="3">Polyisoprenoid-binding protein</fullName>
    </submittedName>
</protein>
<name>A0A4S3KPI3_9GAMM</name>
<reference evidence="3 4" key="1">
    <citation type="submission" date="2017-02" db="EMBL/GenBank/DDBJ databases">
        <title>Whole genome sequencing of Metallibacterium scheffleri DSM 24874 (T).</title>
        <authorList>
            <person name="Kumar S."/>
            <person name="Patil P."/>
            <person name="Patil P.B."/>
        </authorList>
    </citation>
    <scope>NUCLEOTIDE SEQUENCE [LARGE SCALE GENOMIC DNA]</scope>
    <source>
        <strain evidence="3 4">DSM 24874</strain>
    </source>
</reference>
<dbReference type="InterPro" id="IPR007372">
    <property type="entry name" value="Lipid/polyisoprenoid-bd_YceI"/>
</dbReference>